<evidence type="ECO:0000256" key="1">
    <source>
        <dbReference type="SAM" id="SignalP"/>
    </source>
</evidence>
<name>A0A166ZK80_9GAMM</name>
<dbReference type="EMBL" id="AUXT01000190">
    <property type="protein sequence ID" value="KZN44398.1"/>
    <property type="molecule type" value="Genomic_DNA"/>
</dbReference>
<comment type="caution">
    <text evidence="2">The sequence shown here is derived from an EMBL/GenBank/DDBJ whole genome shotgun (WGS) entry which is preliminary data.</text>
</comment>
<reference evidence="2 3" key="1">
    <citation type="submission" date="2013-07" db="EMBL/GenBank/DDBJ databases">
        <title>Comparative Genomic and Metabolomic Analysis of Twelve Strains of Pseudoalteromonas luteoviolacea.</title>
        <authorList>
            <person name="Vynne N.G."/>
            <person name="Mansson M."/>
            <person name="Gram L."/>
        </authorList>
    </citation>
    <scope>NUCLEOTIDE SEQUENCE [LARGE SCALE GENOMIC DNA]</scope>
    <source>
        <strain evidence="2 3">NCIMB 1942</strain>
    </source>
</reference>
<gene>
    <name evidence="2" type="ORF">N482_16340</name>
</gene>
<evidence type="ECO:0000313" key="2">
    <source>
        <dbReference type="EMBL" id="KZN44398.1"/>
    </source>
</evidence>
<dbReference type="PATRIC" id="fig|1365253.3.peg.4006"/>
<organism evidence="2 3">
    <name type="scientific">Pseudoalteromonas luteoviolacea NCIMB 1942</name>
    <dbReference type="NCBI Taxonomy" id="1365253"/>
    <lineage>
        <taxon>Bacteria</taxon>
        <taxon>Pseudomonadati</taxon>
        <taxon>Pseudomonadota</taxon>
        <taxon>Gammaproteobacteria</taxon>
        <taxon>Alteromonadales</taxon>
        <taxon>Pseudoalteromonadaceae</taxon>
        <taxon>Pseudoalteromonas</taxon>
    </lineage>
</organism>
<dbReference type="RefSeq" id="WP_063378406.1">
    <property type="nucleotide sequence ID" value="NZ_AUXT01000190.1"/>
</dbReference>
<keyword evidence="1" id="KW-0732">Signal</keyword>
<feature type="signal peptide" evidence="1">
    <location>
        <begin position="1"/>
        <end position="22"/>
    </location>
</feature>
<evidence type="ECO:0000313" key="3">
    <source>
        <dbReference type="Proteomes" id="UP000076587"/>
    </source>
</evidence>
<sequence length="125" mass="13144">MKTTIKALTLIASTVFAGQAFSAELVCAVYAKSGGSSWGNGTANCEAFDYSFGNSTGGRFYLKNVTKPVQEVRWSGSARCGTTTSTSCNATIRAYGANSATATILYKDGTWESTNAATAYYETGH</sequence>
<feature type="chain" id="PRO_5007883263" evidence="1">
    <location>
        <begin position="23"/>
        <end position="125"/>
    </location>
</feature>
<dbReference type="AlphaFoldDB" id="A0A166ZK80"/>
<protein>
    <submittedName>
        <fullName evidence="2">Uncharacterized protein</fullName>
    </submittedName>
</protein>
<dbReference type="OrthoDB" id="6291037at2"/>
<proteinExistence type="predicted"/>
<dbReference type="Proteomes" id="UP000076587">
    <property type="component" value="Unassembled WGS sequence"/>
</dbReference>
<accession>A0A166ZK80</accession>